<dbReference type="VEuPathDB" id="FungiDB:An16g07520"/>
<evidence type="ECO:0000256" key="11">
    <source>
        <dbReference type="ARBA" id="ARBA00023136"/>
    </source>
</evidence>
<evidence type="ECO:0000256" key="15">
    <source>
        <dbReference type="ARBA" id="ARBA00078545"/>
    </source>
</evidence>
<dbReference type="Proteomes" id="UP000068243">
    <property type="component" value="Unassembled WGS sequence"/>
</dbReference>
<keyword evidence="7" id="KW-1000">Mitochondrion outer membrane</keyword>
<feature type="domain" description="Tryptophan synthase beta chain-like PALP" evidence="18">
    <location>
        <begin position="70"/>
        <end position="385"/>
    </location>
</feature>
<keyword evidence="11 17" id="KW-0472">Membrane</keyword>
<evidence type="ECO:0000256" key="12">
    <source>
        <dbReference type="ARBA" id="ARBA00047931"/>
    </source>
</evidence>
<comment type="catalytic activity">
    <reaction evidence="12">
        <text>O-acetyl-L-serine + hydrogen sulfide = L-cysteine + acetate</text>
        <dbReference type="Rhea" id="RHEA:14829"/>
        <dbReference type="ChEBI" id="CHEBI:29919"/>
        <dbReference type="ChEBI" id="CHEBI:30089"/>
        <dbReference type="ChEBI" id="CHEBI:35235"/>
        <dbReference type="ChEBI" id="CHEBI:58340"/>
        <dbReference type="EC" id="2.5.1.47"/>
    </reaction>
</comment>
<dbReference type="CDD" id="cd01561">
    <property type="entry name" value="CBS_like"/>
    <property type="match status" value="1"/>
</dbReference>
<protein>
    <recommendedName>
        <fullName evidence="13">Cysteine synthase 2</fullName>
        <ecNumber evidence="4">2.5.1.47</ecNumber>
    </recommendedName>
    <alternativeName>
        <fullName evidence="15">Cysteine synthase-like protein</fullName>
    </alternativeName>
    <alternativeName>
        <fullName evidence="14">O-acetylserine (thiol)-lyase 2</fullName>
    </alternativeName>
    <alternativeName>
        <fullName evidence="16">O-acetylserine sulfhydrylase 2</fullName>
    </alternativeName>
</protein>
<evidence type="ECO:0000256" key="1">
    <source>
        <dbReference type="ARBA" id="ARBA00001933"/>
    </source>
</evidence>
<evidence type="ECO:0000256" key="2">
    <source>
        <dbReference type="ARBA" id="ARBA00004572"/>
    </source>
</evidence>
<dbReference type="PANTHER" id="PTHR10314">
    <property type="entry name" value="CYSTATHIONINE BETA-SYNTHASE"/>
    <property type="match status" value="1"/>
</dbReference>
<keyword evidence="5" id="KW-0808">Transferase</keyword>
<evidence type="ECO:0000256" key="9">
    <source>
        <dbReference type="ARBA" id="ARBA00022989"/>
    </source>
</evidence>
<dbReference type="FunFam" id="3.40.50.1100:FF:000049">
    <property type="entry name" value="Cysteine synthase, putative"/>
    <property type="match status" value="1"/>
</dbReference>
<evidence type="ECO:0000256" key="8">
    <source>
        <dbReference type="ARBA" id="ARBA00022898"/>
    </source>
</evidence>
<evidence type="ECO:0000256" key="10">
    <source>
        <dbReference type="ARBA" id="ARBA00023128"/>
    </source>
</evidence>
<dbReference type="EMBL" id="BCMY01000009">
    <property type="protein sequence ID" value="GAQ43449.1"/>
    <property type="molecule type" value="Genomic_DNA"/>
</dbReference>
<dbReference type="SUPFAM" id="SSF53686">
    <property type="entry name" value="Tryptophan synthase beta subunit-like PLP-dependent enzymes"/>
    <property type="match status" value="1"/>
</dbReference>
<accession>A0A100ILK2</accession>
<dbReference type="Gene3D" id="3.40.50.1100">
    <property type="match status" value="2"/>
</dbReference>
<sequence length="420" mass="44958">MGDRSHLYIGTAFVAGVLLTLGFKDLVYPELERRVKDYYQASSQAKTAATTSEDALSARPGPPAIVEGIEGCIGNTPLFRIKSLSDATGCEILGKAEFLNGAGQSSKDRVALSMIQIAEEHGILRPHSGDTIYEGTSGSTGISLATLARAKGYLAHICMPSDQAIEKSNLLLKLGAIVDRVPPAPIVEKDNFVNRARALAQAQTASNTDGRGFFADQFENESNWRAHFNGTGPEIYAQCEGKLDAFVAGAGTGGTISGVALFLKPKIPNLHVVLADPQGSGLYNRVRFGVMFDYKEREGTRRRRQVDTIVEGIGINRVTANFEAGKELVNDAVRVTDAQALAMARWLVEKDGIFIGSSSAVNCFAAVKTAMKLGPGHRIVTVLSDSGSRHLSRFWAKAGDVGGAVDTKLEDVLNAKEEDQ</sequence>
<evidence type="ECO:0000313" key="20">
    <source>
        <dbReference type="Proteomes" id="UP000068243"/>
    </source>
</evidence>
<evidence type="ECO:0000256" key="5">
    <source>
        <dbReference type="ARBA" id="ARBA00022679"/>
    </source>
</evidence>
<gene>
    <name evidence="19" type="ORF">ABL_06110</name>
</gene>
<proteinExistence type="inferred from homology"/>
<dbReference type="FunFam" id="3.40.50.1100:FF:000096">
    <property type="entry name" value="Related to cysteine synthase"/>
    <property type="match status" value="1"/>
</dbReference>
<comment type="cofactor">
    <cofactor evidence="1">
        <name>pyridoxal 5'-phosphate</name>
        <dbReference type="ChEBI" id="CHEBI:597326"/>
    </cofactor>
</comment>
<dbReference type="InterPro" id="IPR050214">
    <property type="entry name" value="Cys_Synth/Cystath_Beta-Synth"/>
</dbReference>
<evidence type="ECO:0000256" key="13">
    <source>
        <dbReference type="ARBA" id="ARBA00072090"/>
    </source>
</evidence>
<keyword evidence="6 17" id="KW-0812">Transmembrane</keyword>
<dbReference type="VEuPathDB" id="FungiDB:ATCC64974_67450"/>
<name>A0A100ILK2_ASPNG</name>
<evidence type="ECO:0000256" key="3">
    <source>
        <dbReference type="ARBA" id="ARBA00007103"/>
    </source>
</evidence>
<dbReference type="VEuPathDB" id="FungiDB:ASPNIDRAFT2_1109016"/>
<organism evidence="19 20">
    <name type="scientific">Aspergillus niger</name>
    <dbReference type="NCBI Taxonomy" id="5061"/>
    <lineage>
        <taxon>Eukaryota</taxon>
        <taxon>Fungi</taxon>
        <taxon>Dikarya</taxon>
        <taxon>Ascomycota</taxon>
        <taxon>Pezizomycotina</taxon>
        <taxon>Eurotiomycetes</taxon>
        <taxon>Eurotiomycetidae</taxon>
        <taxon>Eurotiales</taxon>
        <taxon>Aspergillaceae</taxon>
        <taxon>Aspergillus</taxon>
        <taxon>Aspergillus subgen. Circumdati</taxon>
    </lineage>
</organism>
<dbReference type="AlphaFoldDB" id="A0A100ILK2"/>
<keyword evidence="8" id="KW-0663">Pyridoxal phosphate</keyword>
<dbReference type="OrthoDB" id="10259545at2759"/>
<evidence type="ECO:0000256" key="16">
    <source>
        <dbReference type="ARBA" id="ARBA00079149"/>
    </source>
</evidence>
<evidence type="ECO:0000313" key="19">
    <source>
        <dbReference type="EMBL" id="GAQ43449.1"/>
    </source>
</evidence>
<dbReference type="OMA" id="WMADYGF"/>
<keyword evidence="9 17" id="KW-1133">Transmembrane helix</keyword>
<comment type="caution">
    <text evidence="19">The sequence shown here is derived from an EMBL/GenBank/DDBJ whole genome shotgun (WGS) entry which is preliminary data.</text>
</comment>
<dbReference type="InterPro" id="IPR001926">
    <property type="entry name" value="TrpB-like_PALP"/>
</dbReference>
<dbReference type="EC" id="2.5.1.47" evidence="4"/>
<comment type="similarity">
    <text evidence="3">Belongs to the cysteine synthase/cystathionine beta-synthase family.</text>
</comment>
<evidence type="ECO:0000256" key="17">
    <source>
        <dbReference type="SAM" id="Phobius"/>
    </source>
</evidence>
<keyword evidence="10" id="KW-0496">Mitochondrion</keyword>
<evidence type="ECO:0000256" key="4">
    <source>
        <dbReference type="ARBA" id="ARBA00012681"/>
    </source>
</evidence>
<evidence type="ECO:0000259" key="18">
    <source>
        <dbReference type="Pfam" id="PF00291"/>
    </source>
</evidence>
<evidence type="ECO:0000256" key="14">
    <source>
        <dbReference type="ARBA" id="ARBA00078263"/>
    </source>
</evidence>
<reference evidence="20" key="1">
    <citation type="journal article" date="2016" name="Genome Announc.">
        <title>Draft genome sequence of Aspergillus niger strain An76.</title>
        <authorList>
            <person name="Gong W."/>
            <person name="Cheng Z."/>
            <person name="Zhang H."/>
            <person name="Liu L."/>
            <person name="Gao P."/>
            <person name="Wang L."/>
        </authorList>
    </citation>
    <scope>NUCLEOTIDE SEQUENCE [LARGE SCALE GENOMIC DNA]</scope>
    <source>
        <strain evidence="20">An76</strain>
    </source>
</reference>
<evidence type="ECO:0000256" key="6">
    <source>
        <dbReference type="ARBA" id="ARBA00022692"/>
    </source>
</evidence>
<evidence type="ECO:0000256" key="7">
    <source>
        <dbReference type="ARBA" id="ARBA00022787"/>
    </source>
</evidence>
<dbReference type="VEuPathDB" id="FungiDB:M747DRAFT_18973"/>
<dbReference type="PaxDb" id="5061-CADANGAP00012970"/>
<feature type="transmembrane region" description="Helical" evidence="17">
    <location>
        <begin position="6"/>
        <end position="27"/>
    </location>
</feature>
<dbReference type="GO" id="GO:0004124">
    <property type="term" value="F:cysteine synthase activity"/>
    <property type="evidence" value="ECO:0007669"/>
    <property type="project" value="UniProtKB-EC"/>
</dbReference>
<dbReference type="Pfam" id="PF00291">
    <property type="entry name" value="PALP"/>
    <property type="match status" value="1"/>
</dbReference>
<comment type="subcellular location">
    <subcellularLocation>
        <location evidence="2">Mitochondrion outer membrane</location>
        <topology evidence="2">Single-pass membrane protein</topology>
    </subcellularLocation>
</comment>
<dbReference type="InterPro" id="IPR036052">
    <property type="entry name" value="TrpB-like_PALP_sf"/>
</dbReference>
<dbReference type="GO" id="GO:0005741">
    <property type="term" value="C:mitochondrial outer membrane"/>
    <property type="evidence" value="ECO:0007669"/>
    <property type="project" value="UniProtKB-SubCell"/>
</dbReference>